<proteinExistence type="predicted"/>
<protein>
    <submittedName>
        <fullName evidence="1">Uncharacterized protein</fullName>
    </submittedName>
</protein>
<dbReference type="EMBL" id="AP023420">
    <property type="protein sequence ID" value="BCK84084.1"/>
    <property type="molecule type" value="Genomic_DNA"/>
</dbReference>
<keyword evidence="2" id="KW-1185">Reference proteome</keyword>
<dbReference type="KEGG" id="pfaa:MM59RIKEN_14030"/>
<reference evidence="1" key="1">
    <citation type="submission" date="2020-09" db="EMBL/GenBank/DDBJ databases">
        <title>New species isolated from human feces.</title>
        <authorList>
            <person name="Kitahara M."/>
            <person name="Shigeno Y."/>
            <person name="Shime M."/>
            <person name="Matsumoto Y."/>
            <person name="Nakamura S."/>
            <person name="Motooka D."/>
            <person name="Fukuoka S."/>
            <person name="Nishikawa H."/>
            <person name="Benno Y."/>
        </authorList>
    </citation>
    <scope>NUCLEOTIDE SEQUENCE</scope>
    <source>
        <strain evidence="1">MM59</strain>
    </source>
</reference>
<gene>
    <name evidence="1" type="ORF">MM59RIKEN_14030</name>
</gene>
<dbReference type="AlphaFoldDB" id="A0A810Q7Y2"/>
<dbReference type="Proteomes" id="UP000679848">
    <property type="component" value="Chromosome"/>
</dbReference>
<evidence type="ECO:0000313" key="2">
    <source>
        <dbReference type="Proteomes" id="UP000679848"/>
    </source>
</evidence>
<name>A0A810Q7Y2_9FIRM</name>
<accession>A0A810Q7Y2</accession>
<evidence type="ECO:0000313" key="1">
    <source>
        <dbReference type="EMBL" id="BCK84084.1"/>
    </source>
</evidence>
<organism evidence="1 2">
    <name type="scientific">Pusillibacter faecalis</name>
    <dbReference type="NCBI Taxonomy" id="2714358"/>
    <lineage>
        <taxon>Bacteria</taxon>
        <taxon>Bacillati</taxon>
        <taxon>Bacillota</taxon>
        <taxon>Clostridia</taxon>
        <taxon>Eubacteriales</taxon>
        <taxon>Oscillospiraceae</taxon>
        <taxon>Pusillibacter</taxon>
    </lineage>
</organism>
<sequence>MEESIMGKSAFEQMGGTYRQEGDYLLPNLTTPERVPAGI</sequence>